<evidence type="ECO:0000313" key="1">
    <source>
        <dbReference type="EMBL" id="QHT22523.1"/>
    </source>
</evidence>
<name>A0A6C0E1X5_9ZZZZ</name>
<dbReference type="AlphaFoldDB" id="A0A6C0E1X5"/>
<dbReference type="PANTHER" id="PTHR33099">
    <property type="entry name" value="FE2OG DIOXYGENASE DOMAIN-CONTAINING PROTEIN"/>
    <property type="match status" value="1"/>
</dbReference>
<proteinExistence type="predicted"/>
<protein>
    <recommendedName>
        <fullName evidence="2">Prolyl 4-hydroxylase alpha subunit Fe(2+) 2OG dioxygenase domain-containing protein</fullName>
    </recommendedName>
</protein>
<reference evidence="1" key="1">
    <citation type="journal article" date="2020" name="Nature">
        <title>Giant virus diversity and host interactions through global metagenomics.</title>
        <authorList>
            <person name="Schulz F."/>
            <person name="Roux S."/>
            <person name="Paez-Espino D."/>
            <person name="Jungbluth S."/>
            <person name="Walsh D.A."/>
            <person name="Denef V.J."/>
            <person name="McMahon K.D."/>
            <person name="Konstantinidis K.T."/>
            <person name="Eloe-Fadrosh E.A."/>
            <person name="Kyrpides N.C."/>
            <person name="Woyke T."/>
        </authorList>
    </citation>
    <scope>NUCLEOTIDE SEQUENCE</scope>
    <source>
        <strain evidence="1">GVMAG-M-3300023179-111</strain>
    </source>
</reference>
<dbReference type="PANTHER" id="PTHR33099:SF11">
    <property type="entry name" value="FE2OG DIOXYGENASE DOMAIN-CONTAINING PROTEIN"/>
    <property type="match status" value="1"/>
</dbReference>
<evidence type="ECO:0008006" key="2">
    <source>
        <dbReference type="Google" id="ProtNLM"/>
    </source>
</evidence>
<accession>A0A6C0E1X5</accession>
<sequence>MLGLNHAVNIYSEMDRMLNKGDSGYLSSTVRHTTHEICEHMKILNSSNKVYSIMCLDIKNFINTLKVDGEKVISYKNVKKIYNNYSRDKEYVVNKNRILELATPAPFGKGTETVFDENVRKAFEIHADRMEITGDDEILQKNFKEMLPRNKKFSYKLYKMQIYKEGGKFNRHKDTIHSPNHYGTLVINIQKKILH</sequence>
<dbReference type="EMBL" id="MN739711">
    <property type="protein sequence ID" value="QHT22523.1"/>
    <property type="molecule type" value="Genomic_DNA"/>
</dbReference>
<organism evidence="1">
    <name type="scientific">viral metagenome</name>
    <dbReference type="NCBI Taxonomy" id="1070528"/>
    <lineage>
        <taxon>unclassified sequences</taxon>
        <taxon>metagenomes</taxon>
        <taxon>organismal metagenomes</taxon>
    </lineage>
</organism>